<feature type="non-terminal residue" evidence="1">
    <location>
        <position position="1"/>
    </location>
</feature>
<keyword evidence="2" id="KW-1185">Reference proteome</keyword>
<evidence type="ECO:0000313" key="2">
    <source>
        <dbReference type="Proteomes" id="UP000237105"/>
    </source>
</evidence>
<accession>A0A2P5DBE0</accession>
<dbReference type="Proteomes" id="UP000237105">
    <property type="component" value="Unassembled WGS sequence"/>
</dbReference>
<reference evidence="2" key="1">
    <citation type="submission" date="2016-06" db="EMBL/GenBank/DDBJ databases">
        <title>Parallel loss of symbiosis genes in relatives of nitrogen-fixing non-legume Parasponia.</title>
        <authorList>
            <person name="Van Velzen R."/>
            <person name="Holmer R."/>
            <person name="Bu F."/>
            <person name="Rutten L."/>
            <person name="Van Zeijl A."/>
            <person name="Liu W."/>
            <person name="Santuari L."/>
            <person name="Cao Q."/>
            <person name="Sharma T."/>
            <person name="Shen D."/>
            <person name="Roswanjaya Y."/>
            <person name="Wardhani T."/>
            <person name="Kalhor M.S."/>
            <person name="Jansen J."/>
            <person name="Van den Hoogen J."/>
            <person name="Gungor B."/>
            <person name="Hartog M."/>
            <person name="Hontelez J."/>
            <person name="Verver J."/>
            <person name="Yang W.-C."/>
            <person name="Schijlen E."/>
            <person name="Repin R."/>
            <person name="Schilthuizen M."/>
            <person name="Schranz E."/>
            <person name="Heidstra R."/>
            <person name="Miyata K."/>
            <person name="Fedorova E."/>
            <person name="Kohlen W."/>
            <person name="Bisseling T."/>
            <person name="Smit S."/>
            <person name="Geurts R."/>
        </authorList>
    </citation>
    <scope>NUCLEOTIDE SEQUENCE [LARGE SCALE GENOMIC DNA]</scope>
    <source>
        <strain evidence="2">cv. WU1-14</strain>
    </source>
</reference>
<dbReference type="EMBL" id="JXTB01000049">
    <property type="protein sequence ID" value="PON70613.1"/>
    <property type="molecule type" value="Genomic_DNA"/>
</dbReference>
<name>A0A2P5DBE0_PARAD</name>
<comment type="caution">
    <text evidence="1">The sequence shown here is derived from an EMBL/GenBank/DDBJ whole genome shotgun (WGS) entry which is preliminary data.</text>
</comment>
<proteinExistence type="predicted"/>
<sequence length="184" mass="20445">LLGVEPLVLTNCFVFSTSYPVMSLRPLLSRCGAFVRKGVMLITAQGMADQSSLEIQLADFCMNSSRPAQNLTVLYLRKTVQAMLNGNCPNRINKGYVVYMLESDWLNAVLAINFKAGLSTEDLLIGDIQSFLLNCQVDPCCYLDRKSNRVANTLVKLCFRNDFIFLSCHDILCNVTDIVAADLS</sequence>
<protein>
    <submittedName>
        <fullName evidence="1">Uncharacterized protein</fullName>
    </submittedName>
</protein>
<evidence type="ECO:0000313" key="1">
    <source>
        <dbReference type="EMBL" id="PON70613.1"/>
    </source>
</evidence>
<gene>
    <name evidence="1" type="ORF">PanWU01x14_079870</name>
</gene>
<organism evidence="1 2">
    <name type="scientific">Parasponia andersonii</name>
    <name type="common">Sponia andersonii</name>
    <dbReference type="NCBI Taxonomy" id="3476"/>
    <lineage>
        <taxon>Eukaryota</taxon>
        <taxon>Viridiplantae</taxon>
        <taxon>Streptophyta</taxon>
        <taxon>Embryophyta</taxon>
        <taxon>Tracheophyta</taxon>
        <taxon>Spermatophyta</taxon>
        <taxon>Magnoliopsida</taxon>
        <taxon>eudicotyledons</taxon>
        <taxon>Gunneridae</taxon>
        <taxon>Pentapetalae</taxon>
        <taxon>rosids</taxon>
        <taxon>fabids</taxon>
        <taxon>Rosales</taxon>
        <taxon>Cannabaceae</taxon>
        <taxon>Parasponia</taxon>
    </lineage>
</organism>
<dbReference type="AlphaFoldDB" id="A0A2P5DBE0"/>